<dbReference type="EMBL" id="CP003600">
    <property type="protein sequence ID" value="AFY96096.1"/>
    <property type="molecule type" value="Genomic_DNA"/>
</dbReference>
<dbReference type="AlphaFoldDB" id="K9UNS4"/>
<accession>K9UNS4</accession>
<dbReference type="HOGENOM" id="CLU_3181691_0_0_3"/>
<evidence type="ECO:0000313" key="2">
    <source>
        <dbReference type="Proteomes" id="UP000010366"/>
    </source>
</evidence>
<keyword evidence="2" id="KW-1185">Reference proteome</keyword>
<organism evidence="1 2">
    <name type="scientific">Chamaesiphon minutus (strain ATCC 27169 / PCC 6605)</name>
    <dbReference type="NCBI Taxonomy" id="1173020"/>
    <lineage>
        <taxon>Bacteria</taxon>
        <taxon>Bacillati</taxon>
        <taxon>Cyanobacteriota</taxon>
        <taxon>Cyanophyceae</taxon>
        <taxon>Gomontiellales</taxon>
        <taxon>Chamaesiphonaceae</taxon>
        <taxon>Chamaesiphon</taxon>
    </lineage>
</organism>
<sequence length="46" mass="4909">MYLEYPGKLSNISIAYEICGERGVGSGERGAQIAPRPTLLLLQTAA</sequence>
<name>K9UNS4_CHAP6</name>
<dbReference type="Proteomes" id="UP000010366">
    <property type="component" value="Chromosome"/>
</dbReference>
<gene>
    <name evidence="1" type="ORF">Cha6605_5205</name>
</gene>
<reference evidence="1 2" key="1">
    <citation type="submission" date="2012-05" db="EMBL/GenBank/DDBJ databases">
        <title>Finished chromosome of genome of Chamaesiphon sp. PCC 6605.</title>
        <authorList>
            <consortium name="US DOE Joint Genome Institute"/>
            <person name="Gugger M."/>
            <person name="Coursin T."/>
            <person name="Rippka R."/>
            <person name="Tandeau De Marsac N."/>
            <person name="Huntemann M."/>
            <person name="Wei C.-L."/>
            <person name="Han J."/>
            <person name="Detter J.C."/>
            <person name="Han C."/>
            <person name="Tapia R."/>
            <person name="Chen A."/>
            <person name="Kyrpides N."/>
            <person name="Mavromatis K."/>
            <person name="Markowitz V."/>
            <person name="Szeto E."/>
            <person name="Ivanova N."/>
            <person name="Pagani I."/>
            <person name="Pati A."/>
            <person name="Goodwin L."/>
            <person name="Nordberg H.P."/>
            <person name="Cantor M.N."/>
            <person name="Hua S.X."/>
            <person name="Woyke T."/>
            <person name="Kerfeld C.A."/>
        </authorList>
    </citation>
    <scope>NUCLEOTIDE SEQUENCE [LARGE SCALE GENOMIC DNA]</scope>
    <source>
        <strain evidence="2">ATCC 27169 / PCC 6605</strain>
    </source>
</reference>
<dbReference type="KEGG" id="cmp:Cha6605_5205"/>
<protein>
    <submittedName>
        <fullName evidence="1">Uncharacterized protein</fullName>
    </submittedName>
</protein>
<proteinExistence type="predicted"/>
<evidence type="ECO:0000313" key="1">
    <source>
        <dbReference type="EMBL" id="AFY96096.1"/>
    </source>
</evidence>